<dbReference type="RefSeq" id="WP_311369799.1">
    <property type="nucleotide sequence ID" value="NZ_JAVRHX010000006.1"/>
</dbReference>
<dbReference type="Proteomes" id="UP001253545">
    <property type="component" value="Unassembled WGS sequence"/>
</dbReference>
<evidence type="ECO:0000256" key="1">
    <source>
        <dbReference type="SAM" id="Phobius"/>
    </source>
</evidence>
<evidence type="ECO:0000313" key="2">
    <source>
        <dbReference type="EMBL" id="MDT0596272.1"/>
    </source>
</evidence>
<accession>A0ABU2ZXY7</accession>
<name>A0ABU2ZXY7_9ALTE</name>
<evidence type="ECO:0000313" key="3">
    <source>
        <dbReference type="Proteomes" id="UP001253545"/>
    </source>
</evidence>
<dbReference type="SUPFAM" id="SSF51126">
    <property type="entry name" value="Pectin lyase-like"/>
    <property type="match status" value="1"/>
</dbReference>
<dbReference type="InterPro" id="IPR011050">
    <property type="entry name" value="Pectin_lyase_fold/virulence"/>
</dbReference>
<keyword evidence="1" id="KW-0472">Membrane</keyword>
<evidence type="ECO:0008006" key="4">
    <source>
        <dbReference type="Google" id="ProtNLM"/>
    </source>
</evidence>
<protein>
    <recommendedName>
        <fullName evidence="4">Pectate lyase superfamily protein domain-containing protein</fullName>
    </recommendedName>
</protein>
<comment type="caution">
    <text evidence="2">The sequence shown here is derived from an EMBL/GenBank/DDBJ whole genome shotgun (WGS) entry which is preliminary data.</text>
</comment>
<organism evidence="2 3">
    <name type="scientific">Glaciecola petra</name>
    <dbReference type="NCBI Taxonomy" id="3075602"/>
    <lineage>
        <taxon>Bacteria</taxon>
        <taxon>Pseudomonadati</taxon>
        <taxon>Pseudomonadota</taxon>
        <taxon>Gammaproteobacteria</taxon>
        <taxon>Alteromonadales</taxon>
        <taxon>Alteromonadaceae</taxon>
        <taxon>Glaciecola</taxon>
    </lineage>
</organism>
<proteinExistence type="predicted"/>
<sequence length="590" mass="66800">MTLRLPVVTGDDWCSQTHMSRFVLLSSDLRKIMTNMKMVLVFMMLGIQASIAIASDVPLIIEDANTRSEHYLPDFSFAGYDNGESLPNIQDYRVIDVSEHGIIANDDIDDSLAIIKLMSSIKNDEIPSVIQFEAGRYIISSIIYFDRNYTVWRGMGSGENGTEFYFPRPLMYAPPTPELKELREYLVKFDKIQRDKKRNLHLPFTEWSWSGGYFWTRIEGQRVKKYLQEYDQGEPVAARAQSGKRGGFEFEVDDTTHLKVGQIIEIQWLNDKGENGPLLKELYQDQDVYIGSHHWNFPKLPLARQQVEILSIQGKKITIQAPLLHNINKDLLVHIEDWKHLTHIGFENFSMKFAFATTIAHHIEQGFNGIYLTRLYDGWVDNVLISNADSGILTEESANLSIKSVITTGKKAAHYSVQVGGVHNVLVENLIVENKVVHPMSFNTFSTKSVYLGGEIRTTPKLDQHSGANHQNLFDGVQLDIDLKGSEQQYPLFDGGGAKYWKPSHAAFNTLWNLKINFVNSGELKGPIVLDGITQGTLARLLGIHANLPITLEYGLDPYVEKTNEKIAPHSLYQYQLESRLSSSSASLNN</sequence>
<keyword evidence="1" id="KW-0812">Transmembrane</keyword>
<feature type="transmembrane region" description="Helical" evidence="1">
    <location>
        <begin position="39"/>
        <end position="61"/>
    </location>
</feature>
<gene>
    <name evidence="2" type="ORF">RM552_15565</name>
</gene>
<reference evidence="2 3" key="1">
    <citation type="submission" date="2023-09" db="EMBL/GenBank/DDBJ databases">
        <authorList>
            <person name="Rey-Velasco X."/>
        </authorList>
    </citation>
    <scope>NUCLEOTIDE SEQUENCE [LARGE SCALE GENOMIC DNA]</scope>
    <source>
        <strain evidence="2 3">P117</strain>
    </source>
</reference>
<keyword evidence="1" id="KW-1133">Transmembrane helix</keyword>
<dbReference type="EMBL" id="JAVRHX010000006">
    <property type="protein sequence ID" value="MDT0596272.1"/>
    <property type="molecule type" value="Genomic_DNA"/>
</dbReference>
<keyword evidence="3" id="KW-1185">Reference proteome</keyword>